<dbReference type="EMBL" id="JANQDX010000011">
    <property type="protein sequence ID" value="KAL0916308.1"/>
    <property type="molecule type" value="Genomic_DNA"/>
</dbReference>
<organism evidence="2 3">
    <name type="scientific">Dendrobium thyrsiflorum</name>
    <name type="common">Pinecone-like raceme dendrobium</name>
    <name type="synonym">Orchid</name>
    <dbReference type="NCBI Taxonomy" id="117978"/>
    <lineage>
        <taxon>Eukaryota</taxon>
        <taxon>Viridiplantae</taxon>
        <taxon>Streptophyta</taxon>
        <taxon>Embryophyta</taxon>
        <taxon>Tracheophyta</taxon>
        <taxon>Spermatophyta</taxon>
        <taxon>Magnoliopsida</taxon>
        <taxon>Liliopsida</taxon>
        <taxon>Asparagales</taxon>
        <taxon>Orchidaceae</taxon>
        <taxon>Epidendroideae</taxon>
        <taxon>Malaxideae</taxon>
        <taxon>Dendrobiinae</taxon>
        <taxon>Dendrobium</taxon>
    </lineage>
</organism>
<accession>A0ABD0UTY7</accession>
<dbReference type="Proteomes" id="UP001552299">
    <property type="component" value="Unassembled WGS sequence"/>
</dbReference>
<comment type="caution">
    <text evidence="2">The sequence shown here is derived from an EMBL/GenBank/DDBJ whole genome shotgun (WGS) entry which is preliminary data.</text>
</comment>
<gene>
    <name evidence="2" type="ORF">M5K25_013808</name>
</gene>
<evidence type="ECO:0000313" key="3">
    <source>
        <dbReference type="Proteomes" id="UP001552299"/>
    </source>
</evidence>
<feature type="compositionally biased region" description="Acidic residues" evidence="1">
    <location>
        <begin position="75"/>
        <end position="90"/>
    </location>
</feature>
<dbReference type="AlphaFoldDB" id="A0ABD0UTY7"/>
<reference evidence="2 3" key="1">
    <citation type="journal article" date="2024" name="Plant Biotechnol. J.">
        <title>Dendrobium thyrsiflorum genome and its molecular insights into genes involved in important horticultural traits.</title>
        <authorList>
            <person name="Chen B."/>
            <person name="Wang J.Y."/>
            <person name="Zheng P.J."/>
            <person name="Li K.L."/>
            <person name="Liang Y.M."/>
            <person name="Chen X.F."/>
            <person name="Zhang C."/>
            <person name="Zhao X."/>
            <person name="He X."/>
            <person name="Zhang G.Q."/>
            <person name="Liu Z.J."/>
            <person name="Xu Q."/>
        </authorList>
    </citation>
    <scope>NUCLEOTIDE SEQUENCE [LARGE SCALE GENOMIC DNA]</scope>
    <source>
        <strain evidence="2">GZMU011</strain>
    </source>
</reference>
<evidence type="ECO:0000313" key="2">
    <source>
        <dbReference type="EMBL" id="KAL0916308.1"/>
    </source>
</evidence>
<feature type="compositionally biased region" description="Acidic residues" evidence="1">
    <location>
        <begin position="37"/>
        <end position="46"/>
    </location>
</feature>
<keyword evidence="3" id="KW-1185">Reference proteome</keyword>
<proteinExistence type="predicted"/>
<evidence type="ECO:0000256" key="1">
    <source>
        <dbReference type="SAM" id="MobiDB-lite"/>
    </source>
</evidence>
<protein>
    <submittedName>
        <fullName evidence="2">Uncharacterized protein</fullName>
    </submittedName>
</protein>
<feature type="region of interest" description="Disordered" evidence="1">
    <location>
        <begin position="37"/>
        <end position="98"/>
    </location>
</feature>
<sequence length="98" mass="11580">MKNKEEDIQDEGEQEMDDVINMEVIYMLRHTNINDEAYYDEGEDDENRQPPVRRIHRRQHEAGSTADAGDRSLGEQEEDEVEENLFDDENITLANIRR</sequence>
<name>A0ABD0UTY7_DENTH</name>